<dbReference type="GO" id="GO:0016032">
    <property type="term" value="P:viral process"/>
    <property type="evidence" value="ECO:0007669"/>
    <property type="project" value="UniProtKB-UniRule"/>
</dbReference>
<dbReference type="GO" id="GO:0019028">
    <property type="term" value="C:viral capsid"/>
    <property type="evidence" value="ECO:0007669"/>
    <property type="project" value="UniProtKB-UniRule"/>
</dbReference>
<dbReference type="EMBL" id="OP429125">
    <property type="protein sequence ID" value="WEG69332.1"/>
    <property type="molecule type" value="Genomic_DNA"/>
</dbReference>
<comment type="subcellular location">
    <subcellularLocation>
        <location evidence="4">Virion</location>
    </subcellularLocation>
    <subcellularLocation>
        <location evidence="4">Host nucleus</location>
    </subcellularLocation>
</comment>
<accession>A0A9Y1N688</accession>
<evidence type="ECO:0000256" key="3">
    <source>
        <dbReference type="ARBA" id="ARBA00022844"/>
    </source>
</evidence>
<evidence type="ECO:0000256" key="4">
    <source>
        <dbReference type="HAMAP-Rule" id="MF_04021"/>
    </source>
</evidence>
<reference evidence="9" key="2">
    <citation type="submission" date="2023-06" db="EMBL/GenBank/DDBJ databases">
        <title>Isolation and genome sequencing of cytomegaloviruses from Natal multimammate mice (Mastomys natalensis).</title>
        <authorList>
            <person name="Jarvis M.A."/>
            <person name="Davison A.J."/>
        </authorList>
    </citation>
    <scope>NUCLEOTIDE SEQUENCE</scope>
    <source>
        <strain evidence="6">Mnat18</strain>
        <strain evidence="7">Mnat19</strain>
        <strain evidence="9">Mnat2</strain>
        <strain evidence="8">Mnat29</strain>
        <strain evidence="10">Mnat33</strain>
    </source>
</reference>
<sequence length="80" mass="8366">MSTSTGTGASSGGGSTKKEDERKRQFVTTVLGLPPAMATHPVVGSMVSKYIKMSGHEDKAAFQLDILRMVAVARAANVAQ</sequence>
<dbReference type="Pfam" id="PF17086">
    <property type="entry name" value="HV_small_capsid"/>
    <property type="match status" value="1"/>
</dbReference>
<dbReference type="EMBL" id="OP429141">
    <property type="protein sequence ID" value="WEG71561.1"/>
    <property type="molecule type" value="Genomic_DNA"/>
</dbReference>
<dbReference type="InterPro" id="IPR031385">
    <property type="entry name" value="HV_small_capsid"/>
</dbReference>
<keyword evidence="2 4" id="KW-1048">Host nucleus</keyword>
<comment type="subunit">
    <text evidence="4">Interacts with the major capsid protein/MCP.</text>
</comment>
<comment type="similarity">
    <text evidence="4">Belongs to the herpesviridae small capsomere-interacting protein family.</text>
</comment>
<dbReference type="GO" id="GO:0042025">
    <property type="term" value="C:host cell nucleus"/>
    <property type="evidence" value="ECO:0007669"/>
    <property type="project" value="UniProtKB-SubCell"/>
</dbReference>
<dbReference type="EMBL" id="OP429139">
    <property type="protein sequence ID" value="WEG71282.1"/>
    <property type="molecule type" value="Genomic_DNA"/>
</dbReference>
<evidence type="ECO:0000256" key="5">
    <source>
        <dbReference type="SAM" id="MobiDB-lite"/>
    </source>
</evidence>
<evidence type="ECO:0000313" key="8">
    <source>
        <dbReference type="EMBL" id="WEG69332.1"/>
    </source>
</evidence>
<evidence type="ECO:0000313" key="10">
    <source>
        <dbReference type="EMBL" id="WEG69608.1"/>
    </source>
</evidence>
<name>A0A9Y1N688_9BETA</name>
<keyword evidence="3 4" id="KW-0946">Virion</keyword>
<protein>
    <recommendedName>
        <fullName evidence="4">Small capsomere-interacting protein</fullName>
    </recommendedName>
</protein>
<evidence type="ECO:0000256" key="2">
    <source>
        <dbReference type="ARBA" id="ARBA00022562"/>
    </source>
</evidence>
<evidence type="ECO:0000313" key="6">
    <source>
        <dbReference type="EMBL" id="WEG69055.1"/>
    </source>
</evidence>
<comment type="function">
    <text evidence="4">Participates in the assembly of the infectious particles by decorating the outer surface of the capsid shell and thus forming a layer between the capsid and the tegument. Complexes composed of the major capsid protein and small capsomere-interacting protein/SCP assemble together in the host cytoplasm and are translocated to the nucleus, where they accumulate and participate in capsid assembly.</text>
</comment>
<dbReference type="EMBL" id="OP429124">
    <property type="protein sequence ID" value="WEG69193.1"/>
    <property type="molecule type" value="Genomic_DNA"/>
</dbReference>
<dbReference type="EMBL" id="OP429127">
    <property type="protein sequence ID" value="WEG69608.1"/>
    <property type="molecule type" value="Genomic_DNA"/>
</dbReference>
<organism evidence="9">
    <name type="scientific">Mastomys natalensis cytomegalovirus 2</name>
    <dbReference type="NCBI Taxonomy" id="2973540"/>
    <lineage>
        <taxon>Viruses</taxon>
        <taxon>Duplodnaviria</taxon>
        <taxon>Heunggongvirae</taxon>
        <taxon>Peploviricota</taxon>
        <taxon>Herviviricetes</taxon>
        <taxon>Herpesvirales</taxon>
        <taxon>Orthoherpesviridae</taxon>
        <taxon>Betaherpesvirinae</taxon>
        <taxon>Muromegalovirus</taxon>
    </lineage>
</organism>
<feature type="region of interest" description="Disordered" evidence="5">
    <location>
        <begin position="1"/>
        <end position="24"/>
    </location>
</feature>
<dbReference type="EMBL" id="OP429126">
    <property type="protein sequence ID" value="WEG69470.1"/>
    <property type="molecule type" value="Genomic_DNA"/>
</dbReference>
<evidence type="ECO:0000313" key="9">
    <source>
        <dbReference type="EMBL" id="WEG69470.1"/>
    </source>
</evidence>
<evidence type="ECO:0000313" key="7">
    <source>
        <dbReference type="EMBL" id="WEG69193.1"/>
    </source>
</evidence>
<keyword evidence="1 4" id="KW-0167">Capsid protein</keyword>
<proteinExistence type="inferred from homology"/>
<gene>
    <name evidence="9" type="primary">M48A</name>
    <name evidence="4" type="synonym">SCP</name>
</gene>
<reference evidence="9" key="1">
    <citation type="submission" date="2022-09" db="EMBL/GenBank/DDBJ databases">
        <authorList>
            <person name="Vucak M."/>
            <person name="Davison A.J."/>
        </authorList>
    </citation>
    <scope>NUCLEOTIDE SEQUENCE</scope>
    <source>
        <strain evidence="6">Mnat18</strain>
        <strain evidence="7">Mnat19</strain>
        <strain evidence="9">Mnat2</strain>
        <strain evidence="8">Mnat29</strain>
        <strain evidence="10">Mnat33</strain>
    </source>
</reference>
<dbReference type="EMBL" id="OP429123">
    <property type="protein sequence ID" value="WEG69055.1"/>
    <property type="molecule type" value="Genomic_DNA"/>
</dbReference>
<evidence type="ECO:0000256" key="1">
    <source>
        <dbReference type="ARBA" id="ARBA00022561"/>
    </source>
</evidence>
<dbReference type="HAMAP" id="MF_04021">
    <property type="entry name" value="HSV_SCP_betahv"/>
    <property type="match status" value="1"/>
</dbReference>